<dbReference type="InterPro" id="IPR000297">
    <property type="entry name" value="PPIase_PpiC"/>
</dbReference>
<comment type="catalytic activity">
    <reaction evidence="1">
        <text>[protein]-peptidylproline (omega=180) = [protein]-peptidylproline (omega=0)</text>
        <dbReference type="Rhea" id="RHEA:16237"/>
        <dbReference type="Rhea" id="RHEA-COMP:10747"/>
        <dbReference type="Rhea" id="RHEA-COMP:10748"/>
        <dbReference type="ChEBI" id="CHEBI:83833"/>
        <dbReference type="ChEBI" id="CHEBI:83834"/>
        <dbReference type="EC" id="5.2.1.8"/>
    </reaction>
</comment>
<dbReference type="InterPro" id="IPR046357">
    <property type="entry name" value="PPIase_dom_sf"/>
</dbReference>
<dbReference type="GO" id="GO:0003755">
    <property type="term" value="F:peptidyl-prolyl cis-trans isomerase activity"/>
    <property type="evidence" value="ECO:0007669"/>
    <property type="project" value="UniProtKB-KW"/>
</dbReference>
<dbReference type="PROSITE" id="PS50198">
    <property type="entry name" value="PPIC_PPIASE_2"/>
    <property type="match status" value="1"/>
</dbReference>
<dbReference type="Pfam" id="PF13145">
    <property type="entry name" value="Rotamase_2"/>
    <property type="match status" value="1"/>
</dbReference>
<protein>
    <recommendedName>
        <fullName evidence="3">peptidylprolyl isomerase</fullName>
        <ecNumber evidence="3">5.2.1.8</ecNumber>
    </recommendedName>
</protein>
<dbReference type="PROSITE" id="PS01096">
    <property type="entry name" value="PPIC_PPIASE_1"/>
    <property type="match status" value="1"/>
</dbReference>
<keyword evidence="4 8" id="KW-0732">Signal</keyword>
<accession>A0A1N6L7L3</accession>
<evidence type="ECO:0000256" key="8">
    <source>
        <dbReference type="SAM" id="SignalP"/>
    </source>
</evidence>
<evidence type="ECO:0000256" key="6">
    <source>
        <dbReference type="ARBA" id="ARBA00023235"/>
    </source>
</evidence>
<dbReference type="PANTHER" id="PTHR47245">
    <property type="entry name" value="PEPTIDYLPROLYL ISOMERASE"/>
    <property type="match status" value="1"/>
</dbReference>
<gene>
    <name evidence="10" type="ORF">SAMN05444165_6445</name>
</gene>
<dbReference type="RefSeq" id="WP_074301264.1">
    <property type="nucleotide sequence ID" value="NZ_FSRU01000002.1"/>
</dbReference>
<comment type="similarity">
    <text evidence="2">Belongs to the PpiC/parvulin rotamase family.</text>
</comment>
<feature type="signal peptide" evidence="8">
    <location>
        <begin position="1"/>
        <end position="26"/>
    </location>
</feature>
<evidence type="ECO:0000256" key="5">
    <source>
        <dbReference type="ARBA" id="ARBA00023110"/>
    </source>
</evidence>
<dbReference type="InterPro" id="IPR027304">
    <property type="entry name" value="Trigger_fact/SurA_dom_sf"/>
</dbReference>
<feature type="chain" id="PRO_5012161675" description="peptidylprolyl isomerase" evidence="8">
    <location>
        <begin position="27"/>
        <end position="294"/>
    </location>
</feature>
<dbReference type="Gene3D" id="3.10.50.40">
    <property type="match status" value="1"/>
</dbReference>
<keyword evidence="11" id="KW-1185">Reference proteome</keyword>
<dbReference type="InterPro" id="IPR050245">
    <property type="entry name" value="PrsA_foldase"/>
</dbReference>
<feature type="domain" description="PpiC" evidence="9">
    <location>
        <begin position="147"/>
        <end position="248"/>
    </location>
</feature>
<dbReference type="EC" id="5.2.1.8" evidence="3"/>
<evidence type="ECO:0000256" key="2">
    <source>
        <dbReference type="ARBA" id="ARBA00007656"/>
    </source>
</evidence>
<keyword evidence="6 7" id="KW-0413">Isomerase</keyword>
<name>A0A1N6L7L3_9BURK</name>
<dbReference type="SUPFAM" id="SSF54534">
    <property type="entry name" value="FKBP-like"/>
    <property type="match status" value="1"/>
</dbReference>
<evidence type="ECO:0000256" key="1">
    <source>
        <dbReference type="ARBA" id="ARBA00000971"/>
    </source>
</evidence>
<evidence type="ECO:0000313" key="11">
    <source>
        <dbReference type="Proteomes" id="UP000185151"/>
    </source>
</evidence>
<reference evidence="10 11" key="1">
    <citation type="submission" date="2016-11" db="EMBL/GenBank/DDBJ databases">
        <authorList>
            <person name="Jaros S."/>
            <person name="Januszkiewicz K."/>
            <person name="Wedrychowicz H."/>
        </authorList>
    </citation>
    <scope>NUCLEOTIDE SEQUENCE [LARGE SCALE GENOMIC DNA]</scope>
    <source>
        <strain evidence="10 11">GAS95</strain>
    </source>
</reference>
<dbReference type="Proteomes" id="UP000185151">
    <property type="component" value="Unassembled WGS sequence"/>
</dbReference>
<evidence type="ECO:0000256" key="7">
    <source>
        <dbReference type="PROSITE-ProRule" id="PRU00278"/>
    </source>
</evidence>
<dbReference type="Gene3D" id="1.10.8.1040">
    <property type="match status" value="1"/>
</dbReference>
<proteinExistence type="inferred from homology"/>
<evidence type="ECO:0000259" key="9">
    <source>
        <dbReference type="PROSITE" id="PS50198"/>
    </source>
</evidence>
<sequence length="294" mass="31305">MKLMNCSLRTIALTTLAWNLGTPAMAQTDAAAQPMAAQVALPAGTIAVVNGVSIPATQIDEALQASHQPDTPQVRQALRAQLIARELFRQRAEKQGYDTKPEVLQAMSAAKVNAETQLFLKDSIKPEAVTDAQVKARYDEIVAALGKEEYKPRIISVADEATANAVLAQLKVGVAFDALARQYSVAPSKAAGGEMSWLSFRTPVEEGKTQGLPFPVAQAITQLPVGAVTPAAITVAQGNGALYVIVKLDAKRPTQVPPFDQAKDTIRQQLQALAVQKASAQFVAGQLRDATIQQ</sequence>
<organism evidence="10 11">
    <name type="scientific">Paraburkholderia phenazinium</name>
    <dbReference type="NCBI Taxonomy" id="60549"/>
    <lineage>
        <taxon>Bacteria</taxon>
        <taxon>Pseudomonadati</taxon>
        <taxon>Pseudomonadota</taxon>
        <taxon>Betaproteobacteria</taxon>
        <taxon>Burkholderiales</taxon>
        <taxon>Burkholderiaceae</taxon>
        <taxon>Paraburkholderia</taxon>
    </lineage>
</organism>
<dbReference type="PANTHER" id="PTHR47245:SF1">
    <property type="entry name" value="FOLDASE PROTEIN PRSA"/>
    <property type="match status" value="1"/>
</dbReference>
<dbReference type="SUPFAM" id="SSF109998">
    <property type="entry name" value="Triger factor/SurA peptide-binding domain-like"/>
    <property type="match status" value="1"/>
</dbReference>
<evidence type="ECO:0000256" key="4">
    <source>
        <dbReference type="ARBA" id="ARBA00022729"/>
    </source>
</evidence>
<keyword evidence="5 7" id="KW-0697">Rotamase</keyword>
<dbReference type="AlphaFoldDB" id="A0A1N6L7L3"/>
<evidence type="ECO:0000256" key="3">
    <source>
        <dbReference type="ARBA" id="ARBA00013194"/>
    </source>
</evidence>
<dbReference type="EMBL" id="FSRU01000002">
    <property type="protein sequence ID" value="SIO64667.1"/>
    <property type="molecule type" value="Genomic_DNA"/>
</dbReference>
<dbReference type="InterPro" id="IPR023058">
    <property type="entry name" value="PPIase_PpiC_CS"/>
</dbReference>
<evidence type="ECO:0000313" key="10">
    <source>
        <dbReference type="EMBL" id="SIO64667.1"/>
    </source>
</evidence>